<organism evidence="3 4">
    <name type="scientific">Kribbella turkmenica</name>
    <dbReference type="NCBI Taxonomy" id="2530375"/>
    <lineage>
        <taxon>Bacteria</taxon>
        <taxon>Bacillati</taxon>
        <taxon>Actinomycetota</taxon>
        <taxon>Actinomycetes</taxon>
        <taxon>Propionibacteriales</taxon>
        <taxon>Kribbellaceae</taxon>
        <taxon>Kribbella</taxon>
    </lineage>
</organism>
<comment type="caution">
    <text evidence="3">The sequence shown here is derived from an EMBL/GenBank/DDBJ whole genome shotgun (WGS) entry which is preliminary data.</text>
</comment>
<dbReference type="EMBL" id="SMKR01000139">
    <property type="protein sequence ID" value="TDD18128.1"/>
    <property type="molecule type" value="Genomic_DNA"/>
</dbReference>
<dbReference type="Pfam" id="PF08305">
    <property type="entry name" value="NPCBM"/>
    <property type="match status" value="1"/>
</dbReference>
<feature type="region of interest" description="Disordered" evidence="1">
    <location>
        <begin position="1"/>
        <end position="57"/>
    </location>
</feature>
<dbReference type="InterPro" id="IPR008979">
    <property type="entry name" value="Galactose-bd-like_sf"/>
</dbReference>
<dbReference type="Gene3D" id="2.60.120.1060">
    <property type="entry name" value="NPCBM/NEW2 domain"/>
    <property type="match status" value="1"/>
</dbReference>
<reference evidence="3 4" key="1">
    <citation type="submission" date="2019-02" db="EMBL/GenBank/DDBJ databases">
        <title>Draft genome sequences of novel Actinobacteria.</title>
        <authorList>
            <person name="Sahin N."/>
            <person name="Ay H."/>
            <person name="Saygin H."/>
        </authorList>
    </citation>
    <scope>NUCLEOTIDE SEQUENCE [LARGE SCALE GENOMIC DNA]</scope>
    <source>
        <strain evidence="3 4">16K104</strain>
    </source>
</reference>
<protein>
    <recommendedName>
        <fullName evidence="2">Glycosyl hydrolase family 98 putative carbohydrate-binding module domain-containing protein</fullName>
    </recommendedName>
</protein>
<sequence length="219" mass="22651">MPDDQAGVAPGPTVTTTTTVTVTPSASATGGVTTGTDTGTDTGTNTGTDNGIGTAGDSVADLRPITGRMDKGPFAIHAQEFGDGLYRNIGVCSRTISATWNLGRRYQRFSAVIGLTDKSPDATLKVKFTAYVTDGTSRTATEPVVLGKYQPHSLQVDLNQADALELEAVPITSKAVAGRGRCRVGRFPAVRRVISKAVAWSAPGGGRTCVVRPPGAMAQ</sequence>
<gene>
    <name evidence="3" type="ORF">E1218_26630</name>
</gene>
<dbReference type="RefSeq" id="WP_132324856.1">
    <property type="nucleotide sequence ID" value="NZ_SMKR01000139.1"/>
</dbReference>
<name>A0A4R4WG78_9ACTN</name>
<dbReference type="InterPro" id="IPR038637">
    <property type="entry name" value="NPCBM_sf"/>
</dbReference>
<evidence type="ECO:0000313" key="3">
    <source>
        <dbReference type="EMBL" id="TDD18128.1"/>
    </source>
</evidence>
<proteinExistence type="predicted"/>
<evidence type="ECO:0000259" key="2">
    <source>
        <dbReference type="Pfam" id="PF08305"/>
    </source>
</evidence>
<dbReference type="OrthoDB" id="3365840at2"/>
<dbReference type="AlphaFoldDB" id="A0A4R4WG78"/>
<evidence type="ECO:0000256" key="1">
    <source>
        <dbReference type="SAM" id="MobiDB-lite"/>
    </source>
</evidence>
<evidence type="ECO:0000313" key="4">
    <source>
        <dbReference type="Proteomes" id="UP000295172"/>
    </source>
</evidence>
<accession>A0A4R4WG78</accession>
<feature type="domain" description="Glycosyl hydrolase family 98 putative carbohydrate-binding module" evidence="2">
    <location>
        <begin position="65"/>
        <end position="167"/>
    </location>
</feature>
<dbReference type="SUPFAM" id="SSF49785">
    <property type="entry name" value="Galactose-binding domain-like"/>
    <property type="match status" value="1"/>
</dbReference>
<dbReference type="Proteomes" id="UP000295172">
    <property type="component" value="Unassembled WGS sequence"/>
</dbReference>
<dbReference type="InterPro" id="IPR013222">
    <property type="entry name" value="Glyco_hyd_98_carb-bd"/>
</dbReference>
<keyword evidence="4" id="KW-1185">Reference proteome</keyword>